<gene>
    <name evidence="6" type="ORF">BM613_12045</name>
</gene>
<dbReference type="NCBIfam" id="TIGR03506">
    <property type="entry name" value="FlgEFG_subfam"/>
    <property type="match status" value="1"/>
</dbReference>
<comment type="similarity">
    <text evidence="1 2">Belongs to the flagella basal body rod proteins family.</text>
</comment>
<dbReference type="InterPro" id="IPR020013">
    <property type="entry name" value="Flagellar_FlgE/F/G"/>
</dbReference>
<dbReference type="EMBL" id="MPDK01000027">
    <property type="protein sequence ID" value="PWI56751.1"/>
    <property type="molecule type" value="Genomic_DNA"/>
</dbReference>
<evidence type="ECO:0000256" key="2">
    <source>
        <dbReference type="RuleBase" id="RU362116"/>
    </source>
</evidence>
<comment type="caution">
    <text evidence="6">The sequence shown here is derived from an EMBL/GenBank/DDBJ whole genome shotgun (WGS) entry which is preliminary data.</text>
</comment>
<dbReference type="OrthoDB" id="9804559at2"/>
<feature type="domain" description="Flagellar hook protein FlgE/F/G-like D1" evidence="5">
    <location>
        <begin position="96"/>
        <end position="157"/>
    </location>
</feature>
<dbReference type="Proteomes" id="UP000245380">
    <property type="component" value="Unassembled WGS sequence"/>
</dbReference>
<proteinExistence type="inferred from homology"/>
<evidence type="ECO:0000313" key="6">
    <source>
        <dbReference type="EMBL" id="PWI56751.1"/>
    </source>
</evidence>
<dbReference type="GO" id="GO:0009425">
    <property type="term" value="C:bacterial-type flagellum basal body"/>
    <property type="evidence" value="ECO:0007669"/>
    <property type="project" value="UniProtKB-SubCell"/>
</dbReference>
<protein>
    <submittedName>
        <fullName evidence="6">Uncharacterized protein</fullName>
    </submittedName>
</protein>
<evidence type="ECO:0000259" key="3">
    <source>
        <dbReference type="Pfam" id="PF00460"/>
    </source>
</evidence>
<dbReference type="AlphaFoldDB" id="A0A2U3D640"/>
<dbReference type="SUPFAM" id="SSF117143">
    <property type="entry name" value="Flagellar hook protein flgE"/>
    <property type="match status" value="1"/>
</dbReference>
<dbReference type="InterPro" id="IPR010930">
    <property type="entry name" value="Flg_bb/hook_C_dom"/>
</dbReference>
<dbReference type="GO" id="GO:0071978">
    <property type="term" value="P:bacterial-type flagellum-dependent swarming motility"/>
    <property type="evidence" value="ECO:0007669"/>
    <property type="project" value="TreeGrafter"/>
</dbReference>
<dbReference type="Pfam" id="PF06429">
    <property type="entry name" value="Flg_bbr_C"/>
    <property type="match status" value="1"/>
</dbReference>
<evidence type="ECO:0000256" key="1">
    <source>
        <dbReference type="ARBA" id="ARBA00009677"/>
    </source>
</evidence>
<keyword evidence="2" id="KW-0975">Bacterial flagellum</keyword>
<feature type="domain" description="Flagellar basal body rod protein N-terminal" evidence="3">
    <location>
        <begin position="5"/>
        <end position="33"/>
    </location>
</feature>
<evidence type="ECO:0000259" key="5">
    <source>
        <dbReference type="Pfam" id="PF22692"/>
    </source>
</evidence>
<dbReference type="PANTHER" id="PTHR30435">
    <property type="entry name" value="FLAGELLAR PROTEIN"/>
    <property type="match status" value="1"/>
</dbReference>
<dbReference type="InterPro" id="IPR019776">
    <property type="entry name" value="Flagellar_basal_body_rod_CS"/>
</dbReference>
<dbReference type="Pfam" id="PF22692">
    <property type="entry name" value="LlgE_F_G_D1"/>
    <property type="match status" value="1"/>
</dbReference>
<name>A0A2U3D640_SULT2</name>
<feature type="domain" description="Flagellar basal-body/hook protein C-terminal" evidence="4">
    <location>
        <begin position="230"/>
        <end position="270"/>
    </location>
</feature>
<comment type="subcellular location">
    <subcellularLocation>
        <location evidence="2">Bacterial flagellum basal body</location>
    </subcellularLocation>
</comment>
<dbReference type="PANTHER" id="PTHR30435:SF19">
    <property type="entry name" value="FLAGELLAR BASAL-BODY ROD PROTEIN FLGG"/>
    <property type="match status" value="1"/>
</dbReference>
<sequence>MSLLTIAASGMQSQSQQLDAIANNIANVNTVGYASVNPTFADNLTQVYGQPLPVQGLPDRQTPAGLWLGTGAHAVFNHANFALGSDKTTQNPLDMAIVGDGFFTVALSTGQVGYTRAGNFIASHDAKTGKTYLALPDGTRVLSQSGQPLDLTGIAVNTLRVAPDGTLSGTTMNGVPVQIGTLGLAYIAHPGSALYSVGDSVYALNPGYRATTNATPGAPPSLFGQVHGFMLEQSNVSLTEQMTQLVATQQAYEMSSTAVSIANKMMGLENQLR</sequence>
<dbReference type="InterPro" id="IPR001444">
    <property type="entry name" value="Flag_bb_rod_N"/>
</dbReference>
<reference evidence="6 7" key="1">
    <citation type="submission" date="2016-11" db="EMBL/GenBank/DDBJ databases">
        <title>Comparative genomics of Acidibacillus ferroxidans species.</title>
        <authorList>
            <person name="Oliveira G."/>
            <person name="Nunes G."/>
            <person name="Oliveira R."/>
            <person name="Araujo F."/>
            <person name="Salim A."/>
            <person name="Scholte L."/>
            <person name="Morais D."/>
            <person name="Nancucheo I."/>
            <person name="Johnson D.B."/>
            <person name="Grail B."/>
            <person name="Bittencourt J."/>
            <person name="Valadares R."/>
        </authorList>
    </citation>
    <scope>NUCLEOTIDE SEQUENCE [LARGE SCALE GENOMIC DNA]</scope>
    <source>
        <strain evidence="6 7">Y002</strain>
    </source>
</reference>
<dbReference type="InterPro" id="IPR053967">
    <property type="entry name" value="LlgE_F_G-like_D1"/>
</dbReference>
<organism evidence="6 7">
    <name type="scientific">Sulfoacidibacillus thermotolerans</name>
    <name type="common">Acidibacillus sulfuroxidans</name>
    <dbReference type="NCBI Taxonomy" id="1765684"/>
    <lineage>
        <taxon>Bacteria</taxon>
        <taxon>Bacillati</taxon>
        <taxon>Bacillota</taxon>
        <taxon>Bacilli</taxon>
        <taxon>Bacillales</taxon>
        <taxon>Alicyclobacillaceae</taxon>
        <taxon>Sulfoacidibacillus</taxon>
    </lineage>
</organism>
<evidence type="ECO:0000259" key="4">
    <source>
        <dbReference type="Pfam" id="PF06429"/>
    </source>
</evidence>
<dbReference type="Pfam" id="PF00460">
    <property type="entry name" value="Flg_bb_rod"/>
    <property type="match status" value="1"/>
</dbReference>
<accession>A0A2U3D640</accession>
<dbReference type="InterPro" id="IPR037925">
    <property type="entry name" value="FlgE/F/G-like"/>
</dbReference>
<evidence type="ECO:0000313" key="7">
    <source>
        <dbReference type="Proteomes" id="UP000245380"/>
    </source>
</evidence>
<dbReference type="RefSeq" id="WP_109431450.1">
    <property type="nucleotide sequence ID" value="NZ_MPDK01000027.1"/>
</dbReference>
<dbReference type="PROSITE" id="PS00588">
    <property type="entry name" value="FLAGELLA_BB_ROD"/>
    <property type="match status" value="1"/>
</dbReference>
<keyword evidence="7" id="KW-1185">Reference proteome</keyword>